<dbReference type="OrthoDB" id="9801987at2"/>
<evidence type="ECO:0000256" key="2">
    <source>
        <dbReference type="ARBA" id="ARBA00022741"/>
    </source>
</evidence>
<dbReference type="EMBL" id="SBII01000003">
    <property type="protein sequence ID" value="RWX01455.1"/>
    <property type="molecule type" value="Genomic_DNA"/>
</dbReference>
<name>A0A444HCF6_9FLAO</name>
<accession>A0A444HCF6</accession>
<dbReference type="Gene3D" id="3.40.50.300">
    <property type="entry name" value="P-loop containing nucleotide triphosphate hydrolases"/>
    <property type="match status" value="1"/>
</dbReference>
<gene>
    <name evidence="5" type="ORF">EPI11_05725</name>
</gene>
<keyword evidence="3 5" id="KW-0067">ATP-binding</keyword>
<dbReference type="InterPro" id="IPR003439">
    <property type="entry name" value="ABC_transporter-like_ATP-bd"/>
</dbReference>
<dbReference type="SUPFAM" id="SSF52540">
    <property type="entry name" value="P-loop containing nucleoside triphosphate hydrolases"/>
    <property type="match status" value="1"/>
</dbReference>
<feature type="domain" description="ABC transporter" evidence="4">
    <location>
        <begin position="4"/>
        <end position="224"/>
    </location>
</feature>
<dbReference type="Pfam" id="PF00005">
    <property type="entry name" value="ABC_tran"/>
    <property type="match status" value="1"/>
</dbReference>
<proteinExistence type="predicted"/>
<keyword evidence="6" id="KW-1185">Reference proteome</keyword>
<organism evidence="5 6">
    <name type="scientific">Flavobacterium cerinum</name>
    <dbReference type="NCBI Taxonomy" id="2502784"/>
    <lineage>
        <taxon>Bacteria</taxon>
        <taxon>Pseudomonadati</taxon>
        <taxon>Bacteroidota</taxon>
        <taxon>Flavobacteriia</taxon>
        <taxon>Flavobacteriales</taxon>
        <taxon>Flavobacteriaceae</taxon>
        <taxon>Flavobacterium</taxon>
    </lineage>
</organism>
<dbReference type="GO" id="GO:0016887">
    <property type="term" value="F:ATP hydrolysis activity"/>
    <property type="evidence" value="ECO:0007669"/>
    <property type="project" value="InterPro"/>
</dbReference>
<dbReference type="RefSeq" id="WP_128388992.1">
    <property type="nucleotide sequence ID" value="NZ_SBII01000003.1"/>
</dbReference>
<dbReference type="PROSITE" id="PS50893">
    <property type="entry name" value="ABC_TRANSPORTER_2"/>
    <property type="match status" value="1"/>
</dbReference>
<sequence length="224" mass="25453">MHKLSVTELTKAFGTNPVLDYAAIECKTGEIVSIFGRNGTGKSTLLKILFGTLKADRIRLSINDKPFVVEEVIPQQKIAYLPQVSFLPKSIKVRDVVPLYYTSEIKQDNILYDPVIAKIANTKVGSLSMGQLRYFELLLIGNLSHPFLMLDEPFSMIEPLYRDKIREFLFDLKFTKGIILTDHYYDDVFSVADRNLLLKNGRLIAINNKEDLTDHGYLSGNTFL</sequence>
<dbReference type="PANTHER" id="PTHR42939">
    <property type="entry name" value="ABC TRANSPORTER ATP-BINDING PROTEIN ALBC-RELATED"/>
    <property type="match status" value="1"/>
</dbReference>
<dbReference type="Proteomes" id="UP000287527">
    <property type="component" value="Unassembled WGS sequence"/>
</dbReference>
<evidence type="ECO:0000256" key="3">
    <source>
        <dbReference type="ARBA" id="ARBA00022840"/>
    </source>
</evidence>
<dbReference type="InterPro" id="IPR051782">
    <property type="entry name" value="ABC_Transporter_VariousFunc"/>
</dbReference>
<dbReference type="InterPro" id="IPR027417">
    <property type="entry name" value="P-loop_NTPase"/>
</dbReference>
<dbReference type="InterPro" id="IPR003593">
    <property type="entry name" value="AAA+_ATPase"/>
</dbReference>
<dbReference type="PANTHER" id="PTHR42939:SF1">
    <property type="entry name" value="ABC TRANSPORTER ATP-BINDING PROTEIN ALBC-RELATED"/>
    <property type="match status" value="1"/>
</dbReference>
<keyword evidence="1" id="KW-0813">Transport</keyword>
<evidence type="ECO:0000256" key="1">
    <source>
        <dbReference type="ARBA" id="ARBA00022448"/>
    </source>
</evidence>
<comment type="caution">
    <text evidence="5">The sequence shown here is derived from an EMBL/GenBank/DDBJ whole genome shotgun (WGS) entry which is preliminary data.</text>
</comment>
<keyword evidence="2" id="KW-0547">Nucleotide-binding</keyword>
<evidence type="ECO:0000259" key="4">
    <source>
        <dbReference type="PROSITE" id="PS50893"/>
    </source>
</evidence>
<dbReference type="SMART" id="SM00382">
    <property type="entry name" value="AAA"/>
    <property type="match status" value="1"/>
</dbReference>
<reference evidence="5 6" key="1">
    <citation type="submission" date="2019-01" db="EMBL/GenBank/DDBJ databases">
        <title>Flavobacterium sp. nov.,isolated from freshwater.</title>
        <authorList>
            <person name="Zhang R."/>
            <person name="Du Z.-J."/>
        </authorList>
    </citation>
    <scope>NUCLEOTIDE SEQUENCE [LARGE SCALE GENOMIC DNA]</scope>
    <source>
        <strain evidence="5 6">1E403</strain>
    </source>
</reference>
<evidence type="ECO:0000313" key="6">
    <source>
        <dbReference type="Proteomes" id="UP000287527"/>
    </source>
</evidence>
<evidence type="ECO:0000313" key="5">
    <source>
        <dbReference type="EMBL" id="RWX01455.1"/>
    </source>
</evidence>
<dbReference type="AlphaFoldDB" id="A0A444HCF6"/>
<protein>
    <submittedName>
        <fullName evidence="5">ATP-binding cassette domain-containing protein</fullName>
    </submittedName>
</protein>
<dbReference type="GO" id="GO:0005524">
    <property type="term" value="F:ATP binding"/>
    <property type="evidence" value="ECO:0007669"/>
    <property type="project" value="UniProtKB-KW"/>
</dbReference>